<sequence length="61" mass="6687">MPSRWLPQGGQPEADQRHGPQVLDGSRALLDLLIALLIILHGEFLEGAHRAAGLMCRFANK</sequence>
<comment type="caution">
    <text evidence="2">The sequence shown here is derived from an EMBL/GenBank/DDBJ whole genome shotgun (WGS) entry which is preliminary data.</text>
</comment>
<organism evidence="2 3">
    <name type="scientific">Jimgerdemannia flammicorona</name>
    <dbReference type="NCBI Taxonomy" id="994334"/>
    <lineage>
        <taxon>Eukaryota</taxon>
        <taxon>Fungi</taxon>
        <taxon>Fungi incertae sedis</taxon>
        <taxon>Mucoromycota</taxon>
        <taxon>Mucoromycotina</taxon>
        <taxon>Endogonomycetes</taxon>
        <taxon>Endogonales</taxon>
        <taxon>Endogonaceae</taxon>
        <taxon>Jimgerdemannia</taxon>
    </lineage>
</organism>
<keyword evidence="3" id="KW-1185">Reference proteome</keyword>
<dbReference type="Proteomes" id="UP000274822">
    <property type="component" value="Unassembled WGS sequence"/>
</dbReference>
<protein>
    <submittedName>
        <fullName evidence="2">Uncharacterized protein</fullName>
    </submittedName>
</protein>
<feature type="region of interest" description="Disordered" evidence="1">
    <location>
        <begin position="1"/>
        <end position="20"/>
    </location>
</feature>
<evidence type="ECO:0000313" key="2">
    <source>
        <dbReference type="EMBL" id="RUS33156.1"/>
    </source>
</evidence>
<accession>A0A433QTT1</accession>
<proteinExistence type="predicted"/>
<gene>
    <name evidence="2" type="ORF">BC938DRAFT_472815</name>
</gene>
<evidence type="ECO:0000313" key="3">
    <source>
        <dbReference type="Proteomes" id="UP000274822"/>
    </source>
</evidence>
<dbReference type="AlphaFoldDB" id="A0A433QTT1"/>
<name>A0A433QTT1_9FUNG</name>
<dbReference type="EMBL" id="RBNJ01001442">
    <property type="protein sequence ID" value="RUS33156.1"/>
    <property type="molecule type" value="Genomic_DNA"/>
</dbReference>
<evidence type="ECO:0000256" key="1">
    <source>
        <dbReference type="SAM" id="MobiDB-lite"/>
    </source>
</evidence>
<reference evidence="2 3" key="1">
    <citation type="journal article" date="2018" name="New Phytol.">
        <title>Phylogenomics of Endogonaceae and evolution of mycorrhizas within Mucoromycota.</title>
        <authorList>
            <person name="Chang Y."/>
            <person name="Desiro A."/>
            <person name="Na H."/>
            <person name="Sandor L."/>
            <person name="Lipzen A."/>
            <person name="Clum A."/>
            <person name="Barry K."/>
            <person name="Grigoriev I.V."/>
            <person name="Martin F.M."/>
            <person name="Stajich J.E."/>
            <person name="Smith M.E."/>
            <person name="Bonito G."/>
            <person name="Spatafora J.W."/>
        </authorList>
    </citation>
    <scope>NUCLEOTIDE SEQUENCE [LARGE SCALE GENOMIC DNA]</scope>
    <source>
        <strain evidence="2 3">AD002</strain>
    </source>
</reference>